<keyword evidence="3" id="KW-0285">Flavoprotein</keyword>
<dbReference type="GO" id="GO:0003955">
    <property type="term" value="F:NAD(P)H dehydrogenase (quinone) activity"/>
    <property type="evidence" value="ECO:0007669"/>
    <property type="project" value="TreeGrafter"/>
</dbReference>
<dbReference type="GO" id="GO:0019646">
    <property type="term" value="P:aerobic electron transport chain"/>
    <property type="evidence" value="ECO:0007669"/>
    <property type="project" value="TreeGrafter"/>
</dbReference>
<accession>A0A2U9IB53</accession>
<evidence type="ECO:0000256" key="3">
    <source>
        <dbReference type="ARBA" id="ARBA00022630"/>
    </source>
</evidence>
<dbReference type="GeneID" id="36830500"/>
<comment type="cofactor">
    <cofactor evidence="1">
        <name>FAD</name>
        <dbReference type="ChEBI" id="CHEBI:57692"/>
    </cofactor>
</comment>
<feature type="domain" description="FAD/NAD(P)-binding" evidence="6">
    <location>
        <begin position="1"/>
        <end position="270"/>
    </location>
</feature>
<dbReference type="KEGG" id="abri:DFR85_00050"/>
<reference evidence="7 8" key="1">
    <citation type="submission" date="2018-05" db="EMBL/GenBank/DDBJ databases">
        <title>Complete Genome Sequences of Extremely Thermoacidophilic, Metal-Mobilizing Type-Strain Members of the Archaeal Family Sulfolobaceae: Acidianus brierleyi DSM-1651T, Acidianus sulfidivorans DSM-18786T, Metallosphaera hakonensis DSM-7519T, and Metallosphaera prunae DSM-10039T.</title>
        <authorList>
            <person name="Counts J.A."/>
            <person name="Kelly R.M."/>
        </authorList>
    </citation>
    <scope>NUCLEOTIDE SEQUENCE [LARGE SCALE GENOMIC DNA]</scope>
    <source>
        <strain evidence="7 8">DSM 1651</strain>
    </source>
</reference>
<dbReference type="SUPFAM" id="SSF51905">
    <property type="entry name" value="FAD/NAD(P)-binding domain"/>
    <property type="match status" value="1"/>
</dbReference>
<keyword evidence="8" id="KW-1185">Reference proteome</keyword>
<dbReference type="Gene3D" id="3.50.50.100">
    <property type="match status" value="1"/>
</dbReference>
<evidence type="ECO:0000313" key="7">
    <source>
        <dbReference type="EMBL" id="AWR93239.1"/>
    </source>
</evidence>
<dbReference type="PANTHER" id="PTHR42913:SF3">
    <property type="entry name" value="64 KDA MITOCHONDRIAL NADH DEHYDROGENASE (EUROFUNG)"/>
    <property type="match status" value="1"/>
</dbReference>
<dbReference type="RefSeq" id="WP_110269124.1">
    <property type="nucleotide sequence ID" value="NZ_CP029289.2"/>
</dbReference>
<dbReference type="OrthoDB" id="38899at2157"/>
<evidence type="ECO:0000256" key="4">
    <source>
        <dbReference type="ARBA" id="ARBA00022827"/>
    </source>
</evidence>
<dbReference type="Pfam" id="PF07992">
    <property type="entry name" value="Pyr_redox_2"/>
    <property type="match status" value="1"/>
</dbReference>
<gene>
    <name evidence="7" type="ORF">DFR85_00050</name>
</gene>
<comment type="similarity">
    <text evidence="2">Belongs to the NADH dehydrogenase family.</text>
</comment>
<dbReference type="EMBL" id="CP029289">
    <property type="protein sequence ID" value="AWR93239.1"/>
    <property type="molecule type" value="Genomic_DNA"/>
</dbReference>
<evidence type="ECO:0000256" key="5">
    <source>
        <dbReference type="ARBA" id="ARBA00023002"/>
    </source>
</evidence>
<name>A0A2U9IB53_9CREN</name>
<dbReference type="InterPro" id="IPR023753">
    <property type="entry name" value="FAD/NAD-binding_dom"/>
</dbReference>
<dbReference type="InterPro" id="IPR036188">
    <property type="entry name" value="FAD/NAD-bd_sf"/>
</dbReference>
<evidence type="ECO:0000256" key="1">
    <source>
        <dbReference type="ARBA" id="ARBA00001974"/>
    </source>
</evidence>
<organism evidence="7 8">
    <name type="scientific">Acidianus brierleyi</name>
    <dbReference type="NCBI Taxonomy" id="41673"/>
    <lineage>
        <taxon>Archaea</taxon>
        <taxon>Thermoproteota</taxon>
        <taxon>Thermoprotei</taxon>
        <taxon>Sulfolobales</taxon>
        <taxon>Sulfolobaceae</taxon>
        <taxon>Acidianus</taxon>
    </lineage>
</organism>
<dbReference type="AlphaFoldDB" id="A0A2U9IB53"/>
<evidence type="ECO:0000256" key="2">
    <source>
        <dbReference type="ARBA" id="ARBA00005272"/>
    </source>
</evidence>
<dbReference type="PANTHER" id="PTHR42913">
    <property type="entry name" value="APOPTOSIS-INDUCING FACTOR 1"/>
    <property type="match status" value="1"/>
</dbReference>
<protein>
    <submittedName>
        <fullName evidence="7">Pyridine nucleotide-disulfide oxidoreductase</fullName>
    </submittedName>
</protein>
<evidence type="ECO:0000259" key="6">
    <source>
        <dbReference type="Pfam" id="PF07992"/>
    </source>
</evidence>
<proteinExistence type="inferred from homology"/>
<evidence type="ECO:0000313" key="8">
    <source>
        <dbReference type="Proteomes" id="UP000248044"/>
    </source>
</evidence>
<dbReference type="InterPro" id="IPR051169">
    <property type="entry name" value="NADH-Q_oxidoreductase"/>
</dbReference>
<keyword evidence="5" id="KW-0560">Oxidoreductase</keyword>
<keyword evidence="4" id="KW-0274">FAD</keyword>
<sequence>MRIVILGGGFAGIAAKCAYENSILIDKEDKFLLTPKLVDTIAKGESALFYRRPDIKAEVLKINFKDKKITTTKGEINYDKLIVALGYQQDLTRIKGAQDHVMKLENFEDALKIREEINKAKSLIVIGGGDLGVEVIGSTIELLGKIKGKERIILINRGKRVLPHMPEEISLYAEKILTELGIELFLDTAVNEIKGKEVNTTQGTFSADHIFYAGGIRGPNILNSLGFTTKNYKMEVNDDLSSVDYKDVYGAGACASLKYPSNAEVSMQSGVHAIYNALNDSEEKFNPKSLADVVEINNSFLGVFMGMPIKGSFARLLKSLALANVLYKINKINFLNNSLNTKN</sequence>
<dbReference type="Proteomes" id="UP000248044">
    <property type="component" value="Chromosome"/>
</dbReference>